<dbReference type="Gene3D" id="3.40.50.300">
    <property type="entry name" value="P-loop containing nucleotide triphosphate hydrolases"/>
    <property type="match status" value="2"/>
</dbReference>
<dbReference type="EMBL" id="AP014545">
    <property type="protein sequence ID" value="BBB25592.1"/>
    <property type="molecule type" value="Genomic_DNA"/>
</dbReference>
<evidence type="ECO:0000256" key="5">
    <source>
        <dbReference type="ARBA" id="ARBA00023136"/>
    </source>
</evidence>
<evidence type="ECO:0000256" key="1">
    <source>
        <dbReference type="ARBA" id="ARBA00004167"/>
    </source>
</evidence>
<dbReference type="RefSeq" id="WP_019622010.1">
    <property type="nucleotide sequence ID" value="NZ_AP014545.1"/>
</dbReference>
<evidence type="ECO:0000313" key="7">
    <source>
        <dbReference type="EMBL" id="BBB25592.1"/>
    </source>
</evidence>
<evidence type="ECO:0000256" key="6">
    <source>
        <dbReference type="ARBA" id="ARBA00023180"/>
    </source>
</evidence>
<keyword evidence="5" id="KW-0472">Membrane</keyword>
<organism evidence="7 8">
    <name type="scientific">Amphritea japonica ATCC BAA-1530</name>
    <dbReference type="NCBI Taxonomy" id="1278309"/>
    <lineage>
        <taxon>Bacteria</taxon>
        <taxon>Pseudomonadati</taxon>
        <taxon>Pseudomonadota</taxon>
        <taxon>Gammaproteobacteria</taxon>
        <taxon>Oceanospirillales</taxon>
        <taxon>Oceanospirillaceae</taxon>
        <taxon>Amphritea</taxon>
    </lineage>
</organism>
<accession>A0A7R6SSH4</accession>
<comment type="subcellular location">
    <subcellularLocation>
        <location evidence="1">Membrane</location>
        <topology evidence="1">Single-pass membrane protein</topology>
    </subcellularLocation>
</comment>
<evidence type="ECO:0000256" key="2">
    <source>
        <dbReference type="ARBA" id="ARBA00022679"/>
    </source>
</evidence>
<keyword evidence="6" id="KW-0325">Glycoprotein</keyword>
<dbReference type="SUPFAM" id="SSF52540">
    <property type="entry name" value="P-loop containing nucleoside triphosphate hydrolases"/>
    <property type="match status" value="1"/>
</dbReference>
<dbReference type="InterPro" id="IPR010635">
    <property type="entry name" value="Heparan_SO4-6-sulfoTrfase"/>
</dbReference>
<name>A0A7R6SSH4_9GAMM</name>
<dbReference type="PANTHER" id="PTHR12812:SF0">
    <property type="entry name" value="HEPARAN-SULFATE 6-O-SULFOTRANSFERASE"/>
    <property type="match status" value="1"/>
</dbReference>
<dbReference type="PANTHER" id="PTHR12812">
    <property type="entry name" value="HEPARAN SULFATE 6-O-SULFOTRANSFERASE 3"/>
    <property type="match status" value="1"/>
</dbReference>
<dbReference type="InterPro" id="IPR027417">
    <property type="entry name" value="P-loop_NTPase"/>
</dbReference>
<evidence type="ECO:0000256" key="3">
    <source>
        <dbReference type="ARBA" id="ARBA00022692"/>
    </source>
</evidence>
<evidence type="ECO:0000313" key="8">
    <source>
        <dbReference type="Proteomes" id="UP000595663"/>
    </source>
</evidence>
<dbReference type="KEGG" id="ajp:AMJAP_0995"/>
<dbReference type="AlphaFoldDB" id="A0A7R6SSH4"/>
<protein>
    <recommendedName>
        <fullName evidence="9">Sulfotransferase family protein</fullName>
    </recommendedName>
</protein>
<keyword evidence="8" id="KW-1185">Reference proteome</keyword>
<keyword evidence="2" id="KW-0808">Transferase</keyword>
<proteinExistence type="predicted"/>
<keyword evidence="3" id="KW-0812">Transmembrane</keyword>
<sequence length="315" mass="36348">MFFIHIPKTAGTSFRKAAEKYYGLEHVCYDYSPSSRESSDIVIQEVYENNDNFSFFKKLDDNSIEFLSGHVHACKYIDIFGARNSVVFMRDPIQRVVSEYNHFVRNFNYEGDFESFYTKPQFINRLKKLLTGVPYQAIGFVGLTESYSSSLDQINERYSTMIPDLELNKGRSYTHEPYKLDIEVINRLEAINQEDIDLYRQCVDLFEQRTILWKSGKPFVHAALQQVSHKSLSGWAWSDTSDEAVTIEILIEDKVLGEVISTDFRPGMLRIGLPRGGYVGFHFQYPYELPAGTTLICRVKETGQVIDTVRLQLDA</sequence>
<keyword evidence="4" id="KW-1133">Transmembrane helix</keyword>
<reference evidence="7 8" key="1">
    <citation type="journal article" date="2008" name="Int. J. Syst. Evol. Microbiol.">
        <title>Amphritea japonica sp. nov. and Amphritea balenae sp. nov., isolated from the sediment adjacent to sperm whale carcasses off Kagoshima, Japan.</title>
        <authorList>
            <person name="Miyazaki M."/>
            <person name="Nogi Y."/>
            <person name="Fujiwara Y."/>
            <person name="Kawato M."/>
            <person name="Nagahama T."/>
            <person name="Kubokawa K."/>
            <person name="Horikoshi K."/>
        </authorList>
    </citation>
    <scope>NUCLEOTIDE SEQUENCE [LARGE SCALE GENOMIC DNA]</scope>
    <source>
        <strain evidence="7 8">ATCC BAA-1530</strain>
    </source>
</reference>
<dbReference type="Proteomes" id="UP000595663">
    <property type="component" value="Chromosome"/>
</dbReference>
<gene>
    <name evidence="7" type="ORF">AMJAP_0995</name>
</gene>
<dbReference type="InterPro" id="IPR005331">
    <property type="entry name" value="Sulfotransferase"/>
</dbReference>
<dbReference type="GO" id="GO:0017095">
    <property type="term" value="F:heparan sulfate 6-sulfotransferase activity"/>
    <property type="evidence" value="ECO:0007669"/>
    <property type="project" value="TreeGrafter"/>
</dbReference>
<dbReference type="GO" id="GO:0016020">
    <property type="term" value="C:membrane"/>
    <property type="evidence" value="ECO:0007669"/>
    <property type="project" value="UniProtKB-SubCell"/>
</dbReference>
<dbReference type="Pfam" id="PF03567">
    <property type="entry name" value="Sulfotransfer_2"/>
    <property type="match status" value="1"/>
</dbReference>
<evidence type="ECO:0008006" key="9">
    <source>
        <dbReference type="Google" id="ProtNLM"/>
    </source>
</evidence>
<evidence type="ECO:0000256" key="4">
    <source>
        <dbReference type="ARBA" id="ARBA00022989"/>
    </source>
</evidence>